<dbReference type="Pfam" id="PF04827">
    <property type="entry name" value="Plant_tran"/>
    <property type="match status" value="1"/>
</dbReference>
<evidence type="ECO:0000313" key="2">
    <source>
        <dbReference type="EMBL" id="CAI9285524.1"/>
    </source>
</evidence>
<organism evidence="2 3">
    <name type="scientific">Lactuca saligna</name>
    <name type="common">Willowleaf lettuce</name>
    <dbReference type="NCBI Taxonomy" id="75948"/>
    <lineage>
        <taxon>Eukaryota</taxon>
        <taxon>Viridiplantae</taxon>
        <taxon>Streptophyta</taxon>
        <taxon>Embryophyta</taxon>
        <taxon>Tracheophyta</taxon>
        <taxon>Spermatophyta</taxon>
        <taxon>Magnoliopsida</taxon>
        <taxon>eudicotyledons</taxon>
        <taxon>Gunneridae</taxon>
        <taxon>Pentapetalae</taxon>
        <taxon>asterids</taxon>
        <taxon>campanulids</taxon>
        <taxon>Asterales</taxon>
        <taxon>Asteraceae</taxon>
        <taxon>Cichorioideae</taxon>
        <taxon>Cichorieae</taxon>
        <taxon>Lactucinae</taxon>
        <taxon>Lactuca</taxon>
    </lineage>
</organism>
<proteinExistence type="predicted"/>
<protein>
    <submittedName>
        <fullName evidence="2">Uncharacterized protein</fullName>
    </submittedName>
</protein>
<feature type="compositionally biased region" description="Low complexity" evidence="1">
    <location>
        <begin position="93"/>
        <end position="102"/>
    </location>
</feature>
<feature type="region of interest" description="Disordered" evidence="1">
    <location>
        <begin position="86"/>
        <end position="107"/>
    </location>
</feature>
<dbReference type="Proteomes" id="UP001177003">
    <property type="component" value="Chromosome 5"/>
</dbReference>
<dbReference type="PANTHER" id="PTHR45023">
    <property type="match status" value="1"/>
</dbReference>
<evidence type="ECO:0000313" key="3">
    <source>
        <dbReference type="Proteomes" id="UP001177003"/>
    </source>
</evidence>
<accession>A0AA35Z423</accession>
<sequence>MCRRIPRRATTKIRRPSKLEFGIIYVSEQKGSTTPQSGANEVDVFENFCKIYKAKVGKPFGNEEFWGVVKGKPKWHNLRSVDDYAGASKRSKTTNTTHSNSSDAHIGGIDLNNNDHGMLGNLYCMHWKWSMCPNAYHGQYTKGNYNYPTVVFGAVA</sequence>
<dbReference type="InterPro" id="IPR006912">
    <property type="entry name" value="Harbinger_derived_prot"/>
</dbReference>
<keyword evidence="3" id="KW-1185">Reference proteome</keyword>
<dbReference type="AlphaFoldDB" id="A0AA35Z423"/>
<evidence type="ECO:0000256" key="1">
    <source>
        <dbReference type="SAM" id="MobiDB-lite"/>
    </source>
</evidence>
<reference evidence="2" key="1">
    <citation type="submission" date="2023-04" db="EMBL/GenBank/DDBJ databases">
        <authorList>
            <person name="Vijverberg K."/>
            <person name="Xiong W."/>
            <person name="Schranz E."/>
        </authorList>
    </citation>
    <scope>NUCLEOTIDE SEQUENCE</scope>
</reference>
<dbReference type="EMBL" id="OX465081">
    <property type="protein sequence ID" value="CAI9285524.1"/>
    <property type="molecule type" value="Genomic_DNA"/>
</dbReference>
<dbReference type="PANTHER" id="PTHR45023:SF4">
    <property type="entry name" value="GLYCINE-RICH PROTEIN-RELATED"/>
    <property type="match status" value="1"/>
</dbReference>
<gene>
    <name evidence="2" type="ORF">LSALG_LOCUS24986</name>
</gene>
<name>A0AA35Z423_LACSI</name>